<feature type="transmembrane region" description="Helical" evidence="5">
    <location>
        <begin position="234"/>
        <end position="252"/>
    </location>
</feature>
<dbReference type="RefSeq" id="WP_052043668.1">
    <property type="nucleotide sequence ID" value="NZ_JRNI01000046.1"/>
</dbReference>
<keyword evidence="8" id="KW-1185">Reference proteome</keyword>
<evidence type="ECO:0000256" key="5">
    <source>
        <dbReference type="SAM" id="Phobius"/>
    </source>
</evidence>
<evidence type="ECO:0000256" key="1">
    <source>
        <dbReference type="ARBA" id="ARBA00004141"/>
    </source>
</evidence>
<reference evidence="7 8" key="1">
    <citation type="submission" date="2014-07" db="EMBL/GenBank/DDBJ databases">
        <authorList>
            <person name="McCorrison J."/>
            <person name="Sanka R."/>
            <person name="Torralba M."/>
            <person name="Gillis M."/>
            <person name="Haft D.H."/>
            <person name="Methe B."/>
            <person name="Sutton G."/>
            <person name="Nelson K.E."/>
        </authorList>
    </citation>
    <scope>NUCLEOTIDE SEQUENCE [LARGE SCALE GENOMIC DNA]</scope>
    <source>
        <strain evidence="7 8">DNF00040</strain>
    </source>
</reference>
<keyword evidence="3 5" id="KW-1133">Transmembrane helix</keyword>
<feature type="transmembrane region" description="Helical" evidence="5">
    <location>
        <begin position="143"/>
        <end position="160"/>
    </location>
</feature>
<evidence type="ECO:0000259" key="6">
    <source>
        <dbReference type="Pfam" id="PF00892"/>
    </source>
</evidence>
<evidence type="ECO:0000256" key="3">
    <source>
        <dbReference type="ARBA" id="ARBA00022989"/>
    </source>
</evidence>
<sequence>MHSFWMLLASLMFACMGAAVKFLGGLQVPLALTIVARGLPSVILIFVWAVVTKHSLKPLSYRLHFLRNLFGVTALSLVFYCYTVLPLATATTLNYSSSIFIGLWVFIKGVEGKRDWFRLFTCLLGFAGVLLVLRPSFSEDQLIAIVMGLGSAVCAAVAMMQLRSLGQLGESTWLTVFYFAVVVTTVGLVSLDRNDLQGLSAQAWAALPVVGLSGLVGQLCITKAYGSGSPILSAVLQYMTIVFAVFLGVLFWEDVPDLWVWLGILGVIGAGALSAWATMLNVRKASASQALRE</sequence>
<dbReference type="eggNOG" id="COG0697">
    <property type="taxonomic scope" value="Bacteria"/>
</dbReference>
<dbReference type="InterPro" id="IPR037185">
    <property type="entry name" value="EmrE-like"/>
</dbReference>
<evidence type="ECO:0000256" key="4">
    <source>
        <dbReference type="ARBA" id="ARBA00023136"/>
    </source>
</evidence>
<dbReference type="InterPro" id="IPR000620">
    <property type="entry name" value="EamA_dom"/>
</dbReference>
<dbReference type="EMBL" id="JRNI01000046">
    <property type="protein sequence ID" value="KGF28856.1"/>
    <property type="molecule type" value="Genomic_DNA"/>
</dbReference>
<dbReference type="PANTHER" id="PTHR22911">
    <property type="entry name" value="ACYL-MALONYL CONDENSING ENZYME-RELATED"/>
    <property type="match status" value="1"/>
</dbReference>
<evidence type="ECO:0000256" key="2">
    <source>
        <dbReference type="ARBA" id="ARBA00022692"/>
    </source>
</evidence>
<feature type="transmembrane region" description="Helical" evidence="5">
    <location>
        <begin position="63"/>
        <end position="85"/>
    </location>
</feature>
<evidence type="ECO:0000313" key="7">
    <source>
        <dbReference type="EMBL" id="KGF28856.1"/>
    </source>
</evidence>
<feature type="domain" description="EamA" evidence="6">
    <location>
        <begin position="143"/>
        <end position="270"/>
    </location>
</feature>
<comment type="caution">
    <text evidence="7">The sequence shown here is derived from an EMBL/GenBank/DDBJ whole genome shotgun (WGS) entry which is preliminary data.</text>
</comment>
<feature type="transmembrane region" description="Helical" evidence="5">
    <location>
        <begin position="203"/>
        <end position="222"/>
    </location>
</feature>
<proteinExistence type="predicted"/>
<dbReference type="GO" id="GO:0016020">
    <property type="term" value="C:membrane"/>
    <property type="evidence" value="ECO:0007669"/>
    <property type="project" value="UniProtKB-SubCell"/>
</dbReference>
<accession>A0A095Z3E0</accession>
<dbReference type="OrthoDB" id="8524934at2"/>
<feature type="transmembrane region" description="Helical" evidence="5">
    <location>
        <begin position="119"/>
        <end position="137"/>
    </location>
</feature>
<dbReference type="SUPFAM" id="SSF103481">
    <property type="entry name" value="Multidrug resistance efflux transporter EmrE"/>
    <property type="match status" value="2"/>
</dbReference>
<feature type="transmembrane region" description="Helical" evidence="5">
    <location>
        <begin position="29"/>
        <end position="51"/>
    </location>
</feature>
<feature type="transmembrane region" description="Helical" evidence="5">
    <location>
        <begin position="258"/>
        <end position="282"/>
    </location>
</feature>
<dbReference type="AlphaFoldDB" id="A0A095Z3E0"/>
<name>A0A095Z3E0_9BURK</name>
<protein>
    <submittedName>
        <fullName evidence="7">Membrane protein</fullName>
    </submittedName>
</protein>
<gene>
    <name evidence="7" type="ORF">HMPREF2130_09255</name>
</gene>
<feature type="transmembrane region" description="Helical" evidence="5">
    <location>
        <begin position="172"/>
        <end position="191"/>
    </location>
</feature>
<dbReference type="Proteomes" id="UP000029629">
    <property type="component" value="Unassembled WGS sequence"/>
</dbReference>
<keyword evidence="4 5" id="KW-0472">Membrane</keyword>
<evidence type="ECO:0000313" key="8">
    <source>
        <dbReference type="Proteomes" id="UP000029629"/>
    </source>
</evidence>
<keyword evidence="2 5" id="KW-0812">Transmembrane</keyword>
<organism evidence="7 8">
    <name type="scientific">Oligella urethralis DNF00040</name>
    <dbReference type="NCBI Taxonomy" id="1401065"/>
    <lineage>
        <taxon>Bacteria</taxon>
        <taxon>Pseudomonadati</taxon>
        <taxon>Pseudomonadota</taxon>
        <taxon>Betaproteobacteria</taxon>
        <taxon>Burkholderiales</taxon>
        <taxon>Alcaligenaceae</taxon>
        <taxon>Oligella</taxon>
    </lineage>
</organism>
<comment type="subcellular location">
    <subcellularLocation>
        <location evidence="1">Membrane</location>
        <topology evidence="1">Multi-pass membrane protein</topology>
    </subcellularLocation>
</comment>
<dbReference type="Pfam" id="PF00892">
    <property type="entry name" value="EamA"/>
    <property type="match status" value="1"/>
</dbReference>
<dbReference type="PANTHER" id="PTHR22911:SF6">
    <property type="entry name" value="SOLUTE CARRIER FAMILY 35 MEMBER G1"/>
    <property type="match status" value="1"/>
</dbReference>